<dbReference type="InterPro" id="IPR029510">
    <property type="entry name" value="Ald_DH_CS_GLU"/>
</dbReference>
<dbReference type="PROSITE" id="PS00687">
    <property type="entry name" value="ALDEHYDE_DEHYDR_GLU"/>
    <property type="match status" value="1"/>
</dbReference>
<evidence type="ECO:0000256" key="3">
    <source>
        <dbReference type="PROSITE-ProRule" id="PRU10007"/>
    </source>
</evidence>
<reference evidence="6 7" key="1">
    <citation type="submission" date="2017-06" db="EMBL/GenBank/DDBJ databases">
        <authorList>
            <person name="Kim H.J."/>
            <person name="Triplett B.A."/>
        </authorList>
    </citation>
    <scope>NUCLEOTIDE SEQUENCE [LARGE SCALE GENOMIC DNA]</scope>
    <source>
        <strain evidence="6">FRACA_ARgP5</strain>
    </source>
</reference>
<dbReference type="InterPro" id="IPR016163">
    <property type="entry name" value="Ald_DH_C"/>
</dbReference>
<dbReference type="AlphaFoldDB" id="A0A2I2KHZ5"/>
<dbReference type="SUPFAM" id="SSF53720">
    <property type="entry name" value="ALDH-like"/>
    <property type="match status" value="1"/>
</dbReference>
<dbReference type="InterPro" id="IPR015590">
    <property type="entry name" value="Aldehyde_DH_dom"/>
</dbReference>
<evidence type="ECO:0000256" key="4">
    <source>
        <dbReference type="RuleBase" id="RU003345"/>
    </source>
</evidence>
<evidence type="ECO:0000259" key="5">
    <source>
        <dbReference type="Pfam" id="PF00171"/>
    </source>
</evidence>
<comment type="similarity">
    <text evidence="1 4">Belongs to the aldehyde dehydrogenase family.</text>
</comment>
<dbReference type="EMBL" id="FZMO01000001">
    <property type="protein sequence ID" value="SNQ45286.1"/>
    <property type="molecule type" value="Genomic_DNA"/>
</dbReference>
<dbReference type="InterPro" id="IPR016161">
    <property type="entry name" value="Ald_DH/histidinol_DH"/>
</dbReference>
<gene>
    <name evidence="6" type="primary">betB</name>
    <name evidence="6" type="ORF">FRACA_10045</name>
</gene>
<proteinExistence type="inferred from homology"/>
<feature type="active site" evidence="3">
    <location>
        <position position="259"/>
    </location>
</feature>
<evidence type="ECO:0000313" key="7">
    <source>
        <dbReference type="Proteomes" id="UP000234331"/>
    </source>
</evidence>
<keyword evidence="7" id="KW-1185">Reference proteome</keyword>
<keyword evidence="2 4" id="KW-0560">Oxidoreductase</keyword>
<dbReference type="Gene3D" id="3.40.309.10">
    <property type="entry name" value="Aldehyde Dehydrogenase, Chain A, domain 2"/>
    <property type="match status" value="1"/>
</dbReference>
<name>A0A2I2KHZ5_9ACTN</name>
<dbReference type="FunFam" id="3.40.605.10:FF:000007">
    <property type="entry name" value="NAD/NADP-dependent betaine aldehyde dehydrogenase"/>
    <property type="match status" value="1"/>
</dbReference>
<feature type="domain" description="Aldehyde dehydrogenase" evidence="5">
    <location>
        <begin position="33"/>
        <end position="485"/>
    </location>
</feature>
<dbReference type="Pfam" id="PF00171">
    <property type="entry name" value="Aldedh"/>
    <property type="match status" value="1"/>
</dbReference>
<dbReference type="Gene3D" id="3.40.605.10">
    <property type="entry name" value="Aldehyde Dehydrogenase, Chain A, domain 1"/>
    <property type="match status" value="1"/>
</dbReference>
<accession>A0A2I2KHZ5</accession>
<evidence type="ECO:0000313" key="6">
    <source>
        <dbReference type="EMBL" id="SNQ45286.1"/>
    </source>
</evidence>
<dbReference type="EC" id="1.2.1.8" evidence="6"/>
<evidence type="ECO:0000256" key="1">
    <source>
        <dbReference type="ARBA" id="ARBA00009986"/>
    </source>
</evidence>
<sequence length="490" mass="51713">MRNVEDHSALAVKVLPDIGLYIGGEVVSTGAGGTLERVDPTTGQKLAEFPVAGSPEVDRAVRAARLAFPAWRRSPADRRRAILGQVAATLREHESELKQISALETGTPLATSRLAQAIDYFEYYAGWCDKFAGELVATYPREALDYVRYEPYGVIGALVTWNGPVINAAMKLAPALAAGNTVVLKSPELGPFALMRFAQLLTEAGIPDGVVNIITGDADTAKAIIRHPDVAKVSFTGGPGTARKVMGLAAESLTPVCLELGGKSANLVFEDADLDRASQMAALMSTVLGAGQGCLFPTRLLVQESVYEDVIGRVKAVAEGARMGDPLDPETVMGPVISAAAVRRIGTYVDEARQTARVVAGADAVADRLPAGNFVAPTVFADVANDSRLAREEVFGPVLAVTPFATEDEAVALANDSSYGLAGYVHTRDLIRAHRVADRLDAGYISVNAFPQMSASAPFGGTKASGFGREGGRAGIEEFVHHKNIQIALE</sequence>
<evidence type="ECO:0000256" key="2">
    <source>
        <dbReference type="ARBA" id="ARBA00023002"/>
    </source>
</evidence>
<protein>
    <submittedName>
        <fullName evidence="6">NAD/NADP-dependent betaine aldehyde dehydrogenase</fullName>
        <ecNumber evidence="6">1.2.1.8</ecNumber>
    </submittedName>
</protein>
<organism evidence="6 7">
    <name type="scientific">Frankia canadensis</name>
    <dbReference type="NCBI Taxonomy" id="1836972"/>
    <lineage>
        <taxon>Bacteria</taxon>
        <taxon>Bacillati</taxon>
        <taxon>Actinomycetota</taxon>
        <taxon>Actinomycetes</taxon>
        <taxon>Frankiales</taxon>
        <taxon>Frankiaceae</taxon>
        <taxon>Frankia</taxon>
    </lineage>
</organism>
<dbReference type="FunFam" id="3.40.309.10:FF:000012">
    <property type="entry name" value="Betaine aldehyde dehydrogenase"/>
    <property type="match status" value="1"/>
</dbReference>
<dbReference type="GO" id="GO:0008802">
    <property type="term" value="F:betaine-aldehyde dehydrogenase (NAD+) activity"/>
    <property type="evidence" value="ECO:0007669"/>
    <property type="project" value="UniProtKB-EC"/>
</dbReference>
<dbReference type="InterPro" id="IPR016162">
    <property type="entry name" value="Ald_DH_N"/>
</dbReference>
<dbReference type="Proteomes" id="UP000234331">
    <property type="component" value="Unassembled WGS sequence"/>
</dbReference>
<dbReference type="PANTHER" id="PTHR11699">
    <property type="entry name" value="ALDEHYDE DEHYDROGENASE-RELATED"/>
    <property type="match status" value="1"/>
</dbReference>
<dbReference type="RefSeq" id="WP_207770080.1">
    <property type="nucleotide sequence ID" value="NZ_FZMO01000001.1"/>
</dbReference>